<gene>
    <name evidence="1" type="ORF">DdX_20524</name>
</gene>
<evidence type="ECO:0000313" key="2">
    <source>
        <dbReference type="Proteomes" id="UP001201812"/>
    </source>
</evidence>
<dbReference type="EMBL" id="JAKKPZ010000599">
    <property type="protein sequence ID" value="KAI1693683.1"/>
    <property type="molecule type" value="Genomic_DNA"/>
</dbReference>
<accession>A0AAD4QTK2</accession>
<reference evidence="1" key="1">
    <citation type="submission" date="2022-01" db="EMBL/GenBank/DDBJ databases">
        <title>Genome Sequence Resource for Two Populations of Ditylenchus destructor, the Migratory Endoparasitic Phytonematode.</title>
        <authorList>
            <person name="Zhang H."/>
            <person name="Lin R."/>
            <person name="Xie B."/>
        </authorList>
    </citation>
    <scope>NUCLEOTIDE SEQUENCE</scope>
    <source>
        <strain evidence="1">BazhouSP</strain>
    </source>
</reference>
<keyword evidence="2" id="KW-1185">Reference proteome</keyword>
<dbReference type="Proteomes" id="UP001201812">
    <property type="component" value="Unassembled WGS sequence"/>
</dbReference>
<sequence>MAHKAVEVFCNHARNWILVISENQYKNDSKLEVFVDSKFDLGRFELYGPACNELVPFRLSFPRGVYINILTIMRGMIMRDDYEREAVYYFRYGSFPALAPLPPTGDTQTRNFQSNVPIGLQNCLCLS</sequence>
<proteinExistence type="predicted"/>
<dbReference type="AlphaFoldDB" id="A0AAD4QTK2"/>
<comment type="caution">
    <text evidence="1">The sequence shown here is derived from an EMBL/GenBank/DDBJ whole genome shotgun (WGS) entry which is preliminary data.</text>
</comment>
<evidence type="ECO:0000313" key="1">
    <source>
        <dbReference type="EMBL" id="KAI1693683.1"/>
    </source>
</evidence>
<protein>
    <submittedName>
        <fullName evidence="1">Uncharacterized protein</fullName>
    </submittedName>
</protein>
<organism evidence="1 2">
    <name type="scientific">Ditylenchus destructor</name>
    <dbReference type="NCBI Taxonomy" id="166010"/>
    <lineage>
        <taxon>Eukaryota</taxon>
        <taxon>Metazoa</taxon>
        <taxon>Ecdysozoa</taxon>
        <taxon>Nematoda</taxon>
        <taxon>Chromadorea</taxon>
        <taxon>Rhabditida</taxon>
        <taxon>Tylenchina</taxon>
        <taxon>Tylenchomorpha</taxon>
        <taxon>Sphaerularioidea</taxon>
        <taxon>Anguinidae</taxon>
        <taxon>Anguininae</taxon>
        <taxon>Ditylenchus</taxon>
    </lineage>
</organism>
<name>A0AAD4QTK2_9BILA</name>